<feature type="domain" description="EGF-like" evidence="10">
    <location>
        <begin position="1103"/>
        <end position="1144"/>
    </location>
</feature>
<feature type="domain" description="Sushi" evidence="13">
    <location>
        <begin position="371"/>
        <end position="431"/>
    </location>
</feature>
<dbReference type="PRINTS" id="PR00895">
    <property type="entry name" value="PENTAXIN"/>
</dbReference>
<evidence type="ECO:0000259" key="10">
    <source>
        <dbReference type="PROSITE" id="PS50026"/>
    </source>
</evidence>
<dbReference type="PROSITE" id="PS50234">
    <property type="entry name" value="VWFA"/>
    <property type="match status" value="1"/>
</dbReference>
<dbReference type="SMART" id="SM00179">
    <property type="entry name" value="EGF_CA"/>
    <property type="match status" value="1"/>
</dbReference>
<keyword evidence="4" id="KW-0106">Calcium</keyword>
<dbReference type="PROSITE" id="PS00022">
    <property type="entry name" value="EGF_1"/>
    <property type="match status" value="6"/>
</dbReference>
<feature type="domain" description="EGF-like" evidence="10">
    <location>
        <begin position="1146"/>
        <end position="1183"/>
    </location>
</feature>
<dbReference type="EMBL" id="AJWK01019120">
    <property type="status" value="NOT_ANNOTATED_CDS"/>
    <property type="molecule type" value="Genomic_DNA"/>
</dbReference>
<dbReference type="SUPFAM" id="SSF53300">
    <property type="entry name" value="vWA-like"/>
    <property type="match status" value="1"/>
</dbReference>
<dbReference type="GO" id="GO:0005509">
    <property type="term" value="F:calcium ion binding"/>
    <property type="evidence" value="ECO:0007669"/>
    <property type="project" value="InterPro"/>
</dbReference>
<dbReference type="InterPro" id="IPR000436">
    <property type="entry name" value="Sushi_SCR_CCP_dom"/>
</dbReference>
<dbReference type="InterPro" id="IPR051360">
    <property type="entry name" value="Neuronal_Pentraxin_Related"/>
</dbReference>
<name>A0A1B0CMR2_LUTLO</name>
<dbReference type="PROSITE" id="PS51828">
    <property type="entry name" value="PTX_2"/>
    <property type="match status" value="1"/>
</dbReference>
<feature type="domain" description="Sushi" evidence="13">
    <location>
        <begin position="1557"/>
        <end position="1611"/>
    </location>
</feature>
<keyword evidence="9" id="KW-0732">Signal</keyword>
<dbReference type="PROSITE" id="PS50825">
    <property type="entry name" value="HYR"/>
    <property type="match status" value="2"/>
</dbReference>
<dbReference type="PROSITE" id="PS01186">
    <property type="entry name" value="EGF_2"/>
    <property type="match status" value="3"/>
</dbReference>
<dbReference type="CDD" id="cd00033">
    <property type="entry name" value="CCP"/>
    <property type="match status" value="5"/>
</dbReference>
<dbReference type="Gene3D" id="2.10.50.10">
    <property type="entry name" value="Tumor Necrosis Factor Receptor, subunit A, domain 2"/>
    <property type="match status" value="2"/>
</dbReference>
<evidence type="ECO:0000256" key="3">
    <source>
        <dbReference type="ARBA" id="ARBA00022737"/>
    </source>
</evidence>
<dbReference type="EMBL" id="AJWK01019121">
    <property type="status" value="NOT_ANNOTATED_CDS"/>
    <property type="molecule type" value="Genomic_DNA"/>
</dbReference>
<dbReference type="SUPFAM" id="SSF57184">
    <property type="entry name" value="Growth factor receptor domain"/>
    <property type="match status" value="1"/>
</dbReference>
<feature type="domain" description="EGF-like" evidence="10">
    <location>
        <begin position="1185"/>
        <end position="1221"/>
    </location>
</feature>
<evidence type="ECO:0000259" key="11">
    <source>
        <dbReference type="PROSITE" id="PS50234"/>
    </source>
</evidence>
<evidence type="ECO:0000256" key="4">
    <source>
        <dbReference type="ARBA" id="ARBA00022837"/>
    </source>
</evidence>
<dbReference type="CDD" id="cd00054">
    <property type="entry name" value="EGF_CA"/>
    <property type="match status" value="1"/>
</dbReference>
<dbReference type="InterPro" id="IPR013320">
    <property type="entry name" value="ConA-like_dom_sf"/>
</dbReference>
<feature type="domain" description="EGF-like" evidence="10">
    <location>
        <begin position="1223"/>
        <end position="1258"/>
    </location>
</feature>
<keyword evidence="3" id="KW-0677">Repeat</keyword>
<dbReference type="PRINTS" id="PR00453">
    <property type="entry name" value="VWFADOMAIN"/>
</dbReference>
<dbReference type="Gene3D" id="2.10.70.10">
    <property type="entry name" value="Complement Module, domain 1"/>
    <property type="match status" value="6"/>
</dbReference>
<dbReference type="FunFam" id="2.60.120.200:FF:000012">
    <property type="entry name" value="neuronal pentraxin receptor"/>
    <property type="match status" value="1"/>
</dbReference>
<dbReference type="Pfam" id="PF02494">
    <property type="entry name" value="HYR"/>
    <property type="match status" value="2"/>
</dbReference>
<feature type="domain" description="Pentraxin (PTX)" evidence="14">
    <location>
        <begin position="1357"/>
        <end position="1556"/>
    </location>
</feature>
<comment type="caution">
    <text evidence="7">Lacks conserved residue(s) required for the propagation of feature annotation.</text>
</comment>
<organism evidence="15 16">
    <name type="scientific">Lutzomyia longipalpis</name>
    <name type="common">Sand fly</name>
    <dbReference type="NCBI Taxonomy" id="7200"/>
    <lineage>
        <taxon>Eukaryota</taxon>
        <taxon>Metazoa</taxon>
        <taxon>Ecdysozoa</taxon>
        <taxon>Arthropoda</taxon>
        <taxon>Hexapoda</taxon>
        <taxon>Insecta</taxon>
        <taxon>Pterygota</taxon>
        <taxon>Neoptera</taxon>
        <taxon>Endopterygota</taxon>
        <taxon>Diptera</taxon>
        <taxon>Nematocera</taxon>
        <taxon>Psychodoidea</taxon>
        <taxon>Psychodidae</taxon>
        <taxon>Lutzomyia</taxon>
        <taxon>Lutzomyia</taxon>
    </lineage>
</organism>
<feature type="disulfide bond" evidence="7">
    <location>
        <begin position="1227"/>
        <end position="1237"/>
    </location>
</feature>
<reference evidence="15" key="1">
    <citation type="submission" date="2020-05" db="UniProtKB">
        <authorList>
            <consortium name="EnsemblMetazoa"/>
        </authorList>
    </citation>
    <scope>IDENTIFICATION</scope>
    <source>
        <strain evidence="15">Jacobina</strain>
    </source>
</reference>
<dbReference type="PANTHER" id="PTHR19277:SF125">
    <property type="entry name" value="B6"/>
    <property type="match status" value="1"/>
</dbReference>
<dbReference type="Gene3D" id="2.60.40.10">
    <property type="entry name" value="Immunoglobulins"/>
    <property type="match status" value="1"/>
</dbReference>
<keyword evidence="7" id="KW-0245">EGF-like domain</keyword>
<feature type="disulfide bond" evidence="8">
    <location>
        <begin position="485"/>
        <end position="512"/>
    </location>
</feature>
<dbReference type="InterPro" id="IPR001881">
    <property type="entry name" value="EGF-like_Ca-bd_dom"/>
</dbReference>
<keyword evidence="8" id="KW-0768">Sushi</keyword>
<feature type="disulfide bond" evidence="7">
    <location>
        <begin position="1173"/>
        <end position="1182"/>
    </location>
</feature>
<feature type="domain" description="EGF-like" evidence="10">
    <location>
        <begin position="1259"/>
        <end position="1300"/>
    </location>
</feature>
<dbReference type="EMBL" id="AJWK01019118">
    <property type="status" value="NOT_ANNOTATED_CDS"/>
    <property type="molecule type" value="Genomic_DNA"/>
</dbReference>
<feature type="domain" description="HYR" evidence="12">
    <location>
        <begin position="665"/>
        <end position="748"/>
    </location>
</feature>
<dbReference type="InterPro" id="IPR035976">
    <property type="entry name" value="Sushi/SCR/CCP_sf"/>
</dbReference>
<dbReference type="InterPro" id="IPR002035">
    <property type="entry name" value="VWF_A"/>
</dbReference>
<dbReference type="InterPro" id="IPR001759">
    <property type="entry name" value="PTX_dom"/>
</dbReference>
<feature type="domain" description="Sushi" evidence="13">
    <location>
        <begin position="515"/>
        <end position="581"/>
    </location>
</feature>
<feature type="disulfide bond" evidence="7">
    <location>
        <begin position="1248"/>
        <end position="1257"/>
    </location>
</feature>
<dbReference type="SMART" id="SM01411">
    <property type="entry name" value="Ephrin_rec_like"/>
    <property type="match status" value="3"/>
</dbReference>
<dbReference type="InterPro" id="IPR009030">
    <property type="entry name" value="Growth_fac_rcpt_cys_sf"/>
</dbReference>
<dbReference type="PANTHER" id="PTHR19277">
    <property type="entry name" value="PENTRAXIN"/>
    <property type="match status" value="1"/>
</dbReference>
<accession>A0A1B0CMR2</accession>
<dbReference type="PROSITE" id="PS50923">
    <property type="entry name" value="SUSHI"/>
    <property type="match status" value="5"/>
</dbReference>
<dbReference type="SUPFAM" id="SSF57196">
    <property type="entry name" value="EGF/Laminin"/>
    <property type="match status" value="4"/>
</dbReference>
<dbReference type="Pfam" id="PF07699">
    <property type="entry name" value="Ephrin_rec_like"/>
    <property type="match status" value="2"/>
</dbReference>
<evidence type="ECO:0000259" key="13">
    <source>
        <dbReference type="PROSITE" id="PS50923"/>
    </source>
</evidence>
<feature type="disulfide bond" evidence="7">
    <location>
        <begin position="1211"/>
        <end position="1220"/>
    </location>
</feature>
<keyword evidence="16" id="KW-1185">Reference proteome</keyword>
<dbReference type="SUPFAM" id="SSF49899">
    <property type="entry name" value="Concanavalin A-like lectins/glucanases"/>
    <property type="match status" value="1"/>
</dbReference>
<dbReference type="SUPFAM" id="SSF57535">
    <property type="entry name" value="Complement control module/SCR domain"/>
    <property type="match status" value="6"/>
</dbReference>
<dbReference type="EMBL" id="AJWK01019119">
    <property type="status" value="NOT_ANNOTATED_CDS"/>
    <property type="molecule type" value="Genomic_DNA"/>
</dbReference>
<dbReference type="EnsemblMetazoa" id="LLOJ005950-RA">
    <property type="protein sequence ID" value="LLOJ005950-PA"/>
    <property type="gene ID" value="LLOJ005950"/>
</dbReference>
<evidence type="ECO:0000256" key="2">
    <source>
        <dbReference type="ARBA" id="ARBA00022723"/>
    </source>
</evidence>
<evidence type="ECO:0000259" key="14">
    <source>
        <dbReference type="PROSITE" id="PS51828"/>
    </source>
</evidence>
<evidence type="ECO:0000256" key="9">
    <source>
        <dbReference type="SAM" id="SignalP"/>
    </source>
</evidence>
<dbReference type="SMART" id="SM00327">
    <property type="entry name" value="VWA"/>
    <property type="match status" value="1"/>
</dbReference>
<dbReference type="SMART" id="SM00159">
    <property type="entry name" value="PTX"/>
    <property type="match status" value="1"/>
</dbReference>
<feature type="disulfide bond" evidence="7">
    <location>
        <begin position="1134"/>
        <end position="1143"/>
    </location>
</feature>
<feature type="domain" description="HYR" evidence="12">
    <location>
        <begin position="580"/>
        <end position="664"/>
    </location>
</feature>
<dbReference type="VEuPathDB" id="VectorBase:LLONM1_005191"/>
<dbReference type="Pfam" id="PF00092">
    <property type="entry name" value="VWA"/>
    <property type="match status" value="1"/>
</dbReference>
<evidence type="ECO:0008006" key="17">
    <source>
        <dbReference type="Google" id="ProtNLM"/>
    </source>
</evidence>
<feature type="domain" description="VWFA" evidence="11">
    <location>
        <begin position="79"/>
        <end position="255"/>
    </location>
</feature>
<evidence type="ECO:0000313" key="15">
    <source>
        <dbReference type="EnsemblMetazoa" id="LLOJ005950-PA"/>
    </source>
</evidence>
<evidence type="ECO:0000256" key="1">
    <source>
        <dbReference type="ARBA" id="ARBA00001913"/>
    </source>
</evidence>
<dbReference type="GO" id="GO:0032991">
    <property type="term" value="C:protein-containing complex"/>
    <property type="evidence" value="ECO:0007669"/>
    <property type="project" value="UniProtKB-ARBA"/>
</dbReference>
<feature type="disulfide bond" evidence="7">
    <location>
        <begin position="1342"/>
        <end position="1351"/>
    </location>
</feature>
<feature type="domain" description="EGF-like" evidence="10">
    <location>
        <begin position="1302"/>
        <end position="1352"/>
    </location>
</feature>
<sequence length="1851" mass="206732">MLLRVTFVIALVVAFGHAERTPSAFVGGKFVSLGDREVINTMRDRNITERPISREQFDELTRKFRASMGRLKQKNRKLDIVFLIDSSSSVGRKNFASEVKFVKKLLSDFPVSMNFTRVAVVQFSSHGRIHRHIDQISTPKKHNDKCMLINHEILKLRFIGGGTFTYGALREARDVLAKARKHSQKVIFLITDGFSNGKDPIPLANKLKRDNVTIFSVGIANGNVEELNKMSTHPAEDHTFLLNNFTQFESLARKALHVDFRMGQQLPTNSSFCGKLCDLEDDSDSCCDENADCSCGIGSGHYSCLCKPGYYGSGLRNNCHACPNSTYWHTWNFCKPCPDINHITLGAAVGIEECVCKDGFLPVEGNRCEIITCPKLTPPKNGYFVKHPQGCGNVLNAACGARCKSGYQLVGSSIRLCQQNGTWSGIKACPSLQVPYYGQSICRNPDLNLVADYTPRNVTFMEFYMEDELRITEPMPIDTNCIFKCGPGYYLVGSSSRNCLPLSKWDGLQTTCRQIFCSKLPKITFGSYDPTDCDENKSTHGTNCTITCNEGFELKGPAQKTCTGKRNGFWTHKNKHPKCVDITAPEIKCPNNFTLIMEKTENYAVVPQIPEPIVSDNSGLNITYWTKPVLEANTTKLTAGSHIFTYIASDAFRNKAMCNFTITVEDKTPPVLDNCIDPPVFHLRTYGANKVKVEWEDPIIYDNSNMNLNVTQSMETGYLQPGSYQVTYTAVDLSNNTASCTMNITVKELKCEKPNFPDNGKMICASNETQMWCHIICNPGFAAYDAYDESHMDNLTLFCDHDYPRWKYDPMIDCTKLDLPEAVDEVLSISLDSDMDFCESEYRDDFYREMKEYAHQEFCGNQPNCEVVTEIPVCTTEHIREDPDLEKNVYHVVEKREISSGTRKNRRRNRMHLRVSVVSKQGRRGSSEIRENNSRKLRTGQEYFNKGKFADLRVNVGEMTLNEIYKCPNGSVLKKQYCVQCPRGTYHNATNNSCQVCLKGTYSESAGQLECQACPPHHSTRRDSNKDASSCLQQCPPGTMARLKASKRGNGTQTLHKTFMPYCKKCPPGEYQSLYDQARCELCPDGFISPRGAKSFTDCAPRRLYPCQLAEPVCGPNGACNPDAKNPYLYSCTCSAGFQGSHCEQHVDLCLSSPCLNGGICHHVGTTEIGCQCPEAFTGSFCEELVTPCSNISCQNGGMCFEMGEKSVCECPEGFIGDLCENEINHCSTNPCEVGECRSTQEGYLCICPPGIIGRRCHLRPCDYFPCHTNQICIDLPHIAANKSSYICRCPNGLKGINCTEIDNPCDKVPCKNNALCEPLALRNGLHDDRNESIFLEYTCTCPPYFYGNLCQSLVTPDYVLQFSKPHTTNYAILPGPNRDLEQFTVCTWIKSEDDHNYGTIISYATEGQDNMLTLTDYNGLALYVNGSFSVSDIVVNDGHWHFICATWMSKEGSYQMYSDGILQHHGYNLSSSNAVENGGILILGQEQDTIGSGFSDSETFIGEIAYLDVWDRVLELQEVQEFYSSCHPYHGNLYSWSDFKTHIKGDVVIQESPFCKPCPKNLILINGAVNYFANRAIYTCNDGFTLEGGLPIRNCLRTAEWQQPEPSCTIVDCGPLYNIPNGYVMAERTTFGSAATYACNRGYEMQNGKKKSCPAVEAPKGGHAVYSVVAVRGKYTPGTFIEFECGNETTLRGQSFIVCEESEKKSCPAVEAPKGGHAVYSVVAVRGKYTPGTFIEFECGNETTLQGQSFIVCEESGEWDAEAPQCVPQSVESFEVEIVTKPPEAEILPILTKEDFWGALRTFLYQGCTTQREINQLCKLYKEVELSDLGEVPMEQSQSDEARLLAISER</sequence>
<dbReference type="Pfam" id="PF00084">
    <property type="entry name" value="Sushi"/>
    <property type="match status" value="6"/>
</dbReference>
<comment type="cofactor">
    <cofactor evidence="1">
        <name>Ca(2+)</name>
        <dbReference type="ChEBI" id="CHEBI:29108"/>
    </cofactor>
</comment>
<keyword evidence="5 7" id="KW-1015">Disulfide bond</keyword>
<feature type="domain" description="Sushi" evidence="13">
    <location>
        <begin position="440"/>
        <end position="514"/>
    </location>
</feature>
<evidence type="ECO:0000313" key="16">
    <source>
        <dbReference type="Proteomes" id="UP000092461"/>
    </source>
</evidence>
<dbReference type="Gene3D" id="2.10.25.10">
    <property type="entry name" value="Laminin"/>
    <property type="match status" value="5"/>
</dbReference>
<evidence type="ECO:0000256" key="6">
    <source>
        <dbReference type="ARBA" id="ARBA00023180"/>
    </source>
</evidence>
<dbReference type="Gene3D" id="3.40.50.410">
    <property type="entry name" value="von Willebrand factor, type A domain"/>
    <property type="match status" value="1"/>
</dbReference>
<dbReference type="SMART" id="SM00032">
    <property type="entry name" value="CCP"/>
    <property type="match status" value="7"/>
</dbReference>
<feature type="chain" id="PRO_5008405943" description="Sushi, von Willebrand factor type A, EGF and pentraxin domain-containing protein 1" evidence="9">
    <location>
        <begin position="19"/>
        <end position="1851"/>
    </location>
</feature>
<dbReference type="PROSITE" id="PS50026">
    <property type="entry name" value="EGF_3"/>
    <property type="match status" value="6"/>
</dbReference>
<dbReference type="InterPro" id="IPR011641">
    <property type="entry name" value="Tyr-kin_ephrin_A/B_rcpt-like"/>
</dbReference>
<proteinExistence type="predicted"/>
<feature type="disulfide bond" evidence="8">
    <location>
        <begin position="1740"/>
        <end position="1767"/>
    </location>
</feature>
<evidence type="ECO:0000256" key="5">
    <source>
        <dbReference type="ARBA" id="ARBA00023157"/>
    </source>
</evidence>
<evidence type="ECO:0000259" key="12">
    <source>
        <dbReference type="PROSITE" id="PS50825"/>
    </source>
</evidence>
<evidence type="ECO:0000256" key="8">
    <source>
        <dbReference type="PROSITE-ProRule" id="PRU00302"/>
    </source>
</evidence>
<feature type="signal peptide" evidence="9">
    <location>
        <begin position="1"/>
        <end position="18"/>
    </location>
</feature>
<feature type="disulfide bond" evidence="7">
    <location>
        <begin position="1290"/>
        <end position="1299"/>
    </location>
</feature>
<dbReference type="VEuPathDB" id="VectorBase:LLOJ005950"/>
<evidence type="ECO:0000256" key="7">
    <source>
        <dbReference type="PROSITE-ProRule" id="PRU00076"/>
    </source>
</evidence>
<dbReference type="Pfam" id="PF00354">
    <property type="entry name" value="Pentaxin"/>
    <property type="match status" value="1"/>
</dbReference>
<dbReference type="SMART" id="SM00181">
    <property type="entry name" value="EGF"/>
    <property type="match status" value="8"/>
</dbReference>
<keyword evidence="6" id="KW-0325">Glycoprotein</keyword>
<dbReference type="CDD" id="cd01450">
    <property type="entry name" value="vWFA_subfamily_ECM"/>
    <property type="match status" value="1"/>
</dbReference>
<dbReference type="InterPro" id="IPR036465">
    <property type="entry name" value="vWFA_dom_sf"/>
</dbReference>
<dbReference type="Proteomes" id="UP000092461">
    <property type="component" value="Unassembled WGS sequence"/>
</dbReference>
<protein>
    <recommendedName>
        <fullName evidence="17">Sushi, von Willebrand factor type A, EGF and pentraxin domain-containing protein 1</fullName>
    </recommendedName>
</protein>
<dbReference type="InterPro" id="IPR003410">
    <property type="entry name" value="HYR_dom"/>
</dbReference>
<dbReference type="Pfam" id="PF00008">
    <property type="entry name" value="EGF"/>
    <property type="match status" value="2"/>
</dbReference>
<dbReference type="Gene3D" id="2.60.120.200">
    <property type="match status" value="1"/>
</dbReference>
<dbReference type="InterPro" id="IPR000742">
    <property type="entry name" value="EGF"/>
</dbReference>
<keyword evidence="2" id="KW-0479">Metal-binding</keyword>
<feature type="domain" description="Sushi" evidence="13">
    <location>
        <begin position="1706"/>
        <end position="1769"/>
    </location>
</feature>
<dbReference type="InterPro" id="IPR013783">
    <property type="entry name" value="Ig-like_fold"/>
</dbReference>